<dbReference type="PANTHER" id="PTHR13696">
    <property type="entry name" value="P-LOOP CONTAINING NUCLEOSIDE TRIPHOSPHATE HYDROLASE"/>
    <property type="match status" value="1"/>
</dbReference>
<keyword evidence="3" id="KW-1185">Reference proteome</keyword>
<dbReference type="RefSeq" id="WP_214173336.1">
    <property type="nucleotide sequence ID" value="NZ_JAHCVJ010000014.1"/>
</dbReference>
<evidence type="ECO:0000259" key="1">
    <source>
        <dbReference type="Pfam" id="PF13614"/>
    </source>
</evidence>
<accession>A0AAW4LDE2</accession>
<dbReference type="Gene3D" id="3.40.50.300">
    <property type="entry name" value="P-loop containing nucleotide triphosphate hydrolases"/>
    <property type="match status" value="1"/>
</dbReference>
<dbReference type="InterPro" id="IPR027417">
    <property type="entry name" value="P-loop_NTPase"/>
</dbReference>
<proteinExistence type="predicted"/>
<reference evidence="2 3" key="1">
    <citation type="submission" date="2021-05" db="EMBL/GenBank/DDBJ databases">
        <title>The draft genome of Geobacter pelophilus DSM 12255.</title>
        <authorList>
            <person name="Xu Z."/>
            <person name="Masuda Y."/>
            <person name="Itoh H."/>
            <person name="Senoo K."/>
        </authorList>
    </citation>
    <scope>NUCLEOTIDE SEQUENCE [LARGE SCALE GENOMIC DNA]</scope>
    <source>
        <strain evidence="2 3">DSM 12255</strain>
    </source>
</reference>
<dbReference type="Pfam" id="PF13614">
    <property type="entry name" value="AAA_31"/>
    <property type="match status" value="1"/>
</dbReference>
<sequence length="465" mass="51789">MQNYPFVITICSEKGGVGKTTLATNLAIFLKALNEELHVSVFSFDNHFTVDRMFALPGHQTTNTVADLLRGVTGGDLLYTGQYGVSYIPSSNELSEMRGSIQGPMALAKMMASSGIPGVVIIDTRPELDILTQNALYAADQVFIPVKDMASLENCKNIFALFDSRGLDKKSLSLIPCLVDSRIKFDGMFRDQRTLLKAYAINRGYRCLDTYISKSPKVDSLNTNPDGKIYPVLTHARGTDVYGQFTMIAKQVLSTIAQTPEPRALQFSRWMKSEEERRNAAYMSRRATIRLNCPVCNRALVDSGRSTPPSHFFENLDGSIRGFFHKECFSGLIMALFNPNGNVTSAKDPFQQLLAKAIVSSTFIFRPVTVGSSSQVEVIVNDKDGRQLIRQLFASGDYADSFMNMREGSLFRLLEDTLGQQTSAQYGTVLVVQPVADQDHEAILKEDDYRKFRKIKQQIAAEIRV</sequence>
<dbReference type="SUPFAM" id="SSF52540">
    <property type="entry name" value="P-loop containing nucleoside triphosphate hydrolases"/>
    <property type="match status" value="1"/>
</dbReference>
<dbReference type="InterPro" id="IPR050678">
    <property type="entry name" value="DNA_Partitioning_ATPase"/>
</dbReference>
<name>A0AAW4LDE2_9BACT</name>
<dbReference type="CDD" id="cd02042">
    <property type="entry name" value="ParAB_family"/>
    <property type="match status" value="1"/>
</dbReference>
<dbReference type="PANTHER" id="PTHR13696:SF52">
    <property type="entry name" value="PARA FAMILY PROTEIN CT_582"/>
    <property type="match status" value="1"/>
</dbReference>
<dbReference type="InterPro" id="IPR025669">
    <property type="entry name" value="AAA_dom"/>
</dbReference>
<evidence type="ECO:0000313" key="2">
    <source>
        <dbReference type="EMBL" id="MBT0666565.1"/>
    </source>
</evidence>
<organism evidence="2 3">
    <name type="scientific">Geoanaerobacter pelophilus</name>
    <dbReference type="NCBI Taxonomy" id="60036"/>
    <lineage>
        <taxon>Bacteria</taxon>
        <taxon>Pseudomonadati</taxon>
        <taxon>Thermodesulfobacteriota</taxon>
        <taxon>Desulfuromonadia</taxon>
        <taxon>Geobacterales</taxon>
        <taxon>Geobacteraceae</taxon>
        <taxon>Geoanaerobacter</taxon>
    </lineage>
</organism>
<protein>
    <submittedName>
        <fullName evidence="2">ParA family protein</fullName>
    </submittedName>
</protein>
<gene>
    <name evidence="2" type="ORF">KI809_19825</name>
</gene>
<dbReference type="Proteomes" id="UP000811899">
    <property type="component" value="Unassembled WGS sequence"/>
</dbReference>
<dbReference type="EMBL" id="JAHCVJ010000014">
    <property type="protein sequence ID" value="MBT0666565.1"/>
    <property type="molecule type" value="Genomic_DNA"/>
</dbReference>
<feature type="domain" description="AAA" evidence="1">
    <location>
        <begin position="7"/>
        <end position="148"/>
    </location>
</feature>
<evidence type="ECO:0000313" key="3">
    <source>
        <dbReference type="Proteomes" id="UP000811899"/>
    </source>
</evidence>
<comment type="caution">
    <text evidence="2">The sequence shown here is derived from an EMBL/GenBank/DDBJ whole genome shotgun (WGS) entry which is preliminary data.</text>
</comment>
<dbReference type="AlphaFoldDB" id="A0AAW4LDE2"/>